<gene>
    <name evidence="6" type="ORF">IV203_028909</name>
</gene>
<keyword evidence="1" id="KW-0677">Repeat</keyword>
<feature type="compositionally biased region" description="Basic residues" evidence="4">
    <location>
        <begin position="42"/>
        <end position="54"/>
    </location>
</feature>
<feature type="compositionally biased region" description="Acidic residues" evidence="4">
    <location>
        <begin position="103"/>
        <end position="117"/>
    </location>
</feature>
<feature type="compositionally biased region" description="Basic and acidic residues" evidence="4">
    <location>
        <begin position="55"/>
        <end position="64"/>
    </location>
</feature>
<evidence type="ECO:0000259" key="5">
    <source>
        <dbReference type="PROSITE" id="PS50102"/>
    </source>
</evidence>
<feature type="compositionally biased region" description="Basic and acidic residues" evidence="4">
    <location>
        <begin position="301"/>
        <end position="332"/>
    </location>
</feature>
<dbReference type="Pfam" id="PF00076">
    <property type="entry name" value="RRM_1"/>
    <property type="match status" value="1"/>
</dbReference>
<protein>
    <submittedName>
        <fullName evidence="6">RNA recognition motif containing protein</fullName>
    </submittedName>
</protein>
<dbReference type="SMART" id="SM00360">
    <property type="entry name" value="RRM"/>
    <property type="match status" value="1"/>
</dbReference>
<dbReference type="CDD" id="cd00590">
    <property type="entry name" value="RRM_SF"/>
    <property type="match status" value="1"/>
</dbReference>
<accession>A0A9K3Q2S4</accession>
<comment type="caution">
    <text evidence="6">The sequence shown here is derived from an EMBL/GenBank/DDBJ whole genome shotgun (WGS) entry which is preliminary data.</text>
</comment>
<feature type="compositionally biased region" description="Basic and acidic residues" evidence="4">
    <location>
        <begin position="9"/>
        <end position="22"/>
    </location>
</feature>
<reference evidence="6" key="2">
    <citation type="submission" date="2021-04" db="EMBL/GenBank/DDBJ databases">
        <authorList>
            <person name="Podell S."/>
        </authorList>
    </citation>
    <scope>NUCLEOTIDE SEQUENCE</scope>
    <source>
        <strain evidence="6">Hildebrandi</strain>
    </source>
</reference>
<evidence type="ECO:0000313" key="6">
    <source>
        <dbReference type="EMBL" id="KAG7366239.1"/>
    </source>
</evidence>
<feature type="compositionally biased region" description="Low complexity" evidence="4">
    <location>
        <begin position="281"/>
        <end position="293"/>
    </location>
</feature>
<evidence type="ECO:0000256" key="4">
    <source>
        <dbReference type="SAM" id="MobiDB-lite"/>
    </source>
</evidence>
<dbReference type="PANTHER" id="PTHR23236">
    <property type="entry name" value="EUKARYOTIC TRANSLATION INITIATION FACTOR 4B/4H"/>
    <property type="match status" value="1"/>
</dbReference>
<evidence type="ECO:0000256" key="3">
    <source>
        <dbReference type="PROSITE-ProRule" id="PRU00176"/>
    </source>
</evidence>
<dbReference type="EMBL" id="JAGRRH010000007">
    <property type="protein sequence ID" value="KAG7366239.1"/>
    <property type="molecule type" value="Genomic_DNA"/>
</dbReference>
<feature type="region of interest" description="Disordered" evidence="4">
    <location>
        <begin position="1"/>
        <end position="169"/>
    </location>
</feature>
<keyword evidence="2 3" id="KW-0694">RNA-binding</keyword>
<evidence type="ECO:0000256" key="1">
    <source>
        <dbReference type="ARBA" id="ARBA00022737"/>
    </source>
</evidence>
<name>A0A9K3Q2S4_9STRA</name>
<evidence type="ECO:0000256" key="2">
    <source>
        <dbReference type="ARBA" id="ARBA00022884"/>
    </source>
</evidence>
<feature type="domain" description="RRM" evidence="5">
    <location>
        <begin position="172"/>
        <end position="255"/>
    </location>
</feature>
<feature type="compositionally biased region" description="Basic residues" evidence="4">
    <location>
        <begin position="338"/>
        <end position="347"/>
    </location>
</feature>
<proteinExistence type="predicted"/>
<dbReference type="InterPro" id="IPR000504">
    <property type="entry name" value="RRM_dom"/>
</dbReference>
<feature type="compositionally biased region" description="Basic and acidic residues" evidence="4">
    <location>
        <begin position="154"/>
        <end position="166"/>
    </location>
</feature>
<dbReference type="OrthoDB" id="167718at2759"/>
<dbReference type="PANTHER" id="PTHR23236:SF119">
    <property type="entry name" value="NUCLEAR RNA-BINDING PROTEIN SART-3"/>
    <property type="match status" value="1"/>
</dbReference>
<keyword evidence="7" id="KW-1185">Reference proteome</keyword>
<dbReference type="Proteomes" id="UP000693970">
    <property type="component" value="Unassembled WGS sequence"/>
</dbReference>
<evidence type="ECO:0000313" key="7">
    <source>
        <dbReference type="Proteomes" id="UP000693970"/>
    </source>
</evidence>
<dbReference type="PROSITE" id="PS50102">
    <property type="entry name" value="RRM"/>
    <property type="match status" value="1"/>
</dbReference>
<sequence>MASSRAKKIKGEEEAKPSRTEQEETDPSEEPAKNEEPSSSQKKSKKSKKKRKSKRKDDKEEHGSNIDVPTIQEEKKTKRRKLNETEESAAIDTEHTIRAGAPESEDDNDDDDDDDDLLAAAAMWAGDSSTESVGSKQAREKSSRAKKANSPTSKETEQSTSTHDDEPLSESLSLHITQLPFDLIEMDLRKFFAEQGCSVTSIRLVYDRDVRGNKTVFRGVAFVDMLDEASYDRALKLNHKASIRGRKLNIRPTRSKQELASIVSRTKELVQERIRQQLSGETKTTAATDSAASKSKKKKDVSKEKSKEKPRKKETTAKVDDKNKEKAERVDANGKPIKLTKKERNRRAAIIMGLKNKKKGEQQSKLLE</sequence>
<dbReference type="GO" id="GO:0003723">
    <property type="term" value="F:RNA binding"/>
    <property type="evidence" value="ECO:0007669"/>
    <property type="project" value="UniProtKB-UniRule"/>
</dbReference>
<feature type="compositionally biased region" description="Basic and acidic residues" evidence="4">
    <location>
        <begin position="359"/>
        <end position="368"/>
    </location>
</feature>
<feature type="region of interest" description="Disordered" evidence="4">
    <location>
        <begin position="277"/>
        <end position="368"/>
    </location>
</feature>
<organism evidence="6 7">
    <name type="scientific">Nitzschia inconspicua</name>
    <dbReference type="NCBI Taxonomy" id="303405"/>
    <lineage>
        <taxon>Eukaryota</taxon>
        <taxon>Sar</taxon>
        <taxon>Stramenopiles</taxon>
        <taxon>Ochrophyta</taxon>
        <taxon>Bacillariophyta</taxon>
        <taxon>Bacillariophyceae</taxon>
        <taxon>Bacillariophycidae</taxon>
        <taxon>Bacillariales</taxon>
        <taxon>Bacillariaceae</taxon>
        <taxon>Nitzschia</taxon>
    </lineage>
</organism>
<reference evidence="6" key="1">
    <citation type="journal article" date="2021" name="Sci. Rep.">
        <title>Diploid genomic architecture of Nitzschia inconspicua, an elite biomass production diatom.</title>
        <authorList>
            <person name="Oliver A."/>
            <person name="Podell S."/>
            <person name="Pinowska A."/>
            <person name="Traller J.C."/>
            <person name="Smith S.R."/>
            <person name="McClure R."/>
            <person name="Beliaev A."/>
            <person name="Bohutskyi P."/>
            <person name="Hill E.A."/>
            <person name="Rabines A."/>
            <person name="Zheng H."/>
            <person name="Allen L.Z."/>
            <person name="Kuo A."/>
            <person name="Grigoriev I.V."/>
            <person name="Allen A.E."/>
            <person name="Hazlebeck D."/>
            <person name="Allen E.E."/>
        </authorList>
    </citation>
    <scope>NUCLEOTIDE SEQUENCE</scope>
    <source>
        <strain evidence="6">Hildebrandi</strain>
    </source>
</reference>
<dbReference type="AlphaFoldDB" id="A0A9K3Q2S4"/>